<dbReference type="Gene3D" id="3.65.10.10">
    <property type="entry name" value="Enolpyruvate transferase domain"/>
    <property type="match status" value="2"/>
</dbReference>
<keyword evidence="8" id="KW-0131">Cell cycle</keyword>
<evidence type="ECO:0000256" key="3">
    <source>
        <dbReference type="ARBA" id="ARBA00022490"/>
    </source>
</evidence>
<keyword evidence="3" id="KW-0963">Cytoplasm</keyword>
<accession>A0A498HVA1</accession>
<dbReference type="Pfam" id="PF00275">
    <property type="entry name" value="EPSP_synthase"/>
    <property type="match status" value="1"/>
</dbReference>
<dbReference type="GO" id="GO:0051301">
    <property type="term" value="P:cell division"/>
    <property type="evidence" value="ECO:0007669"/>
    <property type="project" value="UniProtKB-KW"/>
</dbReference>
<keyword evidence="5" id="KW-0808">Transferase</keyword>
<evidence type="ECO:0000256" key="15">
    <source>
        <dbReference type="ARBA" id="ARBA00047527"/>
    </source>
</evidence>
<evidence type="ECO:0000256" key="14">
    <source>
        <dbReference type="ARBA" id="ARBA00042842"/>
    </source>
</evidence>
<reference evidence="17 18" key="1">
    <citation type="submission" date="2018-10" db="EMBL/GenBank/DDBJ databases">
        <title>A high-quality apple genome assembly.</title>
        <authorList>
            <person name="Hu J."/>
        </authorList>
    </citation>
    <scope>NUCLEOTIDE SEQUENCE [LARGE SCALE GENOMIC DNA]</scope>
    <source>
        <strain evidence="18">cv. HFTH1</strain>
        <tissue evidence="17">Young leaf</tissue>
    </source>
</reference>
<dbReference type="SUPFAM" id="SSF55205">
    <property type="entry name" value="EPT/RTPC-like"/>
    <property type="match status" value="1"/>
</dbReference>
<keyword evidence="4" id="KW-0132">Cell division</keyword>
<keyword evidence="18" id="KW-1185">Reference proteome</keyword>
<sequence length="229" mass="25000">MWFSSCCIVLNRDVCYWKGIQDKGGRSKFRDEKFQAYVANRRGLVGGSFQLDYPSVGATETLMMVASMADETTVMSNVTREPEVADLTQFLTDYGACVEGAGNNKLISKGKFRLHGSECVIAPDRIEADTFILAAVITHSCISISPVIPCQVFSLIHKLSAAGCKIKQSSHDTLEVSAVFGRGGEILRNFEVKTGPNPGFPIHLQPQIMALLTTCNGLSPERNLYLTNA</sequence>
<evidence type="ECO:0000259" key="16">
    <source>
        <dbReference type="Pfam" id="PF00275"/>
    </source>
</evidence>
<protein>
    <recommendedName>
        <fullName evidence="12">UDP-N-acetylglucosamine 1-carboxyvinyltransferase</fullName>
        <ecNumber evidence="11">2.5.1.7</ecNumber>
    </recommendedName>
    <alternativeName>
        <fullName evidence="13">Enoylpyruvate transferase</fullName>
    </alternativeName>
    <alternativeName>
        <fullName evidence="14">UDP-N-acetylglucosamine enolpyruvyl transferase</fullName>
    </alternativeName>
</protein>
<dbReference type="PANTHER" id="PTHR43783">
    <property type="entry name" value="UDP-N-ACETYLGLUCOSAMINE 1-CARBOXYVINYLTRANSFERASE"/>
    <property type="match status" value="1"/>
</dbReference>
<evidence type="ECO:0000313" key="18">
    <source>
        <dbReference type="Proteomes" id="UP000290289"/>
    </source>
</evidence>
<dbReference type="GO" id="GO:0008760">
    <property type="term" value="F:UDP-N-acetylglucosamine 1-carboxyvinyltransferase activity"/>
    <property type="evidence" value="ECO:0007669"/>
    <property type="project" value="UniProtKB-EC"/>
</dbReference>
<evidence type="ECO:0000256" key="1">
    <source>
        <dbReference type="ARBA" id="ARBA00004496"/>
    </source>
</evidence>
<dbReference type="GO" id="GO:0008360">
    <property type="term" value="P:regulation of cell shape"/>
    <property type="evidence" value="ECO:0007669"/>
    <property type="project" value="UniProtKB-KW"/>
</dbReference>
<evidence type="ECO:0000256" key="9">
    <source>
        <dbReference type="ARBA" id="ARBA00023316"/>
    </source>
</evidence>
<evidence type="ECO:0000256" key="4">
    <source>
        <dbReference type="ARBA" id="ARBA00022618"/>
    </source>
</evidence>
<dbReference type="GO" id="GO:0071555">
    <property type="term" value="P:cell wall organization"/>
    <property type="evidence" value="ECO:0007669"/>
    <property type="project" value="UniProtKB-KW"/>
</dbReference>
<dbReference type="SMR" id="A0A498HVA1"/>
<comment type="subcellular location">
    <subcellularLocation>
        <location evidence="1">Cytoplasm</location>
    </subcellularLocation>
</comment>
<dbReference type="AlphaFoldDB" id="A0A498HVA1"/>
<evidence type="ECO:0000256" key="13">
    <source>
        <dbReference type="ARBA" id="ARBA00042443"/>
    </source>
</evidence>
<dbReference type="InterPro" id="IPR013792">
    <property type="entry name" value="RNA3'P_cycl/enolpyr_Trfase_a/b"/>
</dbReference>
<dbReference type="PANTHER" id="PTHR43783:SF1">
    <property type="entry name" value="UDP-N-ACETYLGLUCOSAMINE 1-CARBOXYVINYLTRANSFERASE"/>
    <property type="match status" value="1"/>
</dbReference>
<comment type="catalytic activity">
    <reaction evidence="15">
        <text>phosphoenolpyruvate + UDP-N-acetyl-alpha-D-glucosamine = UDP-N-acetyl-3-O-(1-carboxyvinyl)-alpha-D-glucosamine + phosphate</text>
        <dbReference type="Rhea" id="RHEA:18681"/>
        <dbReference type="ChEBI" id="CHEBI:43474"/>
        <dbReference type="ChEBI" id="CHEBI:57705"/>
        <dbReference type="ChEBI" id="CHEBI:58702"/>
        <dbReference type="ChEBI" id="CHEBI:68483"/>
        <dbReference type="EC" id="2.5.1.7"/>
    </reaction>
</comment>
<evidence type="ECO:0000313" key="17">
    <source>
        <dbReference type="EMBL" id="RXH74204.1"/>
    </source>
</evidence>
<dbReference type="InterPro" id="IPR036968">
    <property type="entry name" value="Enolpyruvate_Tfrase_sf"/>
</dbReference>
<dbReference type="InterPro" id="IPR050068">
    <property type="entry name" value="MurA_subfamily"/>
</dbReference>
<evidence type="ECO:0000256" key="11">
    <source>
        <dbReference type="ARBA" id="ARBA00039108"/>
    </source>
</evidence>
<dbReference type="GO" id="GO:0005737">
    <property type="term" value="C:cytoplasm"/>
    <property type="evidence" value="ECO:0007669"/>
    <property type="project" value="UniProtKB-SubCell"/>
</dbReference>
<comment type="similarity">
    <text evidence="10">Belongs to the EPSP synthase family. MurA subfamily.</text>
</comment>
<dbReference type="Proteomes" id="UP000290289">
    <property type="component" value="Chromosome 15"/>
</dbReference>
<evidence type="ECO:0000256" key="2">
    <source>
        <dbReference type="ARBA" id="ARBA00004752"/>
    </source>
</evidence>
<dbReference type="EC" id="2.5.1.7" evidence="11"/>
<keyword evidence="7" id="KW-0573">Peptidoglycan synthesis</keyword>
<comment type="pathway">
    <text evidence="2">Cell wall biogenesis; peptidoglycan biosynthesis.</text>
</comment>
<evidence type="ECO:0000256" key="10">
    <source>
        <dbReference type="ARBA" id="ARBA00038367"/>
    </source>
</evidence>
<name>A0A498HVA1_MALDO</name>
<evidence type="ECO:0000256" key="7">
    <source>
        <dbReference type="ARBA" id="ARBA00022984"/>
    </source>
</evidence>
<evidence type="ECO:0000256" key="12">
    <source>
        <dbReference type="ARBA" id="ARBA00039754"/>
    </source>
</evidence>
<gene>
    <name evidence="17" type="ORF">DVH24_028925</name>
</gene>
<comment type="caution">
    <text evidence="17">The sequence shown here is derived from an EMBL/GenBank/DDBJ whole genome shotgun (WGS) entry which is preliminary data.</text>
</comment>
<dbReference type="InterPro" id="IPR001986">
    <property type="entry name" value="Enolpyruvate_Tfrase_dom"/>
</dbReference>
<evidence type="ECO:0000256" key="6">
    <source>
        <dbReference type="ARBA" id="ARBA00022960"/>
    </source>
</evidence>
<dbReference type="EMBL" id="RDQH01000341">
    <property type="protein sequence ID" value="RXH74204.1"/>
    <property type="molecule type" value="Genomic_DNA"/>
</dbReference>
<keyword evidence="6" id="KW-0133">Cell shape</keyword>
<organism evidence="17 18">
    <name type="scientific">Malus domestica</name>
    <name type="common">Apple</name>
    <name type="synonym">Pyrus malus</name>
    <dbReference type="NCBI Taxonomy" id="3750"/>
    <lineage>
        <taxon>Eukaryota</taxon>
        <taxon>Viridiplantae</taxon>
        <taxon>Streptophyta</taxon>
        <taxon>Embryophyta</taxon>
        <taxon>Tracheophyta</taxon>
        <taxon>Spermatophyta</taxon>
        <taxon>Magnoliopsida</taxon>
        <taxon>eudicotyledons</taxon>
        <taxon>Gunneridae</taxon>
        <taxon>Pentapetalae</taxon>
        <taxon>rosids</taxon>
        <taxon>fabids</taxon>
        <taxon>Rosales</taxon>
        <taxon>Rosaceae</taxon>
        <taxon>Amygdaloideae</taxon>
        <taxon>Maleae</taxon>
        <taxon>Malus</taxon>
    </lineage>
</organism>
<keyword evidence="9" id="KW-0961">Cell wall biogenesis/degradation</keyword>
<proteinExistence type="inferred from homology"/>
<evidence type="ECO:0000256" key="5">
    <source>
        <dbReference type="ARBA" id="ARBA00022679"/>
    </source>
</evidence>
<evidence type="ECO:0000256" key="8">
    <source>
        <dbReference type="ARBA" id="ARBA00023306"/>
    </source>
</evidence>
<feature type="domain" description="Enolpyruvate transferase" evidence="16">
    <location>
        <begin position="33"/>
        <end position="219"/>
    </location>
</feature>